<dbReference type="Proteomes" id="UP000002358">
    <property type="component" value="Chromosome 2"/>
</dbReference>
<evidence type="ECO:0000313" key="3">
    <source>
        <dbReference type="Proteomes" id="UP000002358"/>
    </source>
</evidence>
<feature type="chain" id="PRO_5036401499" evidence="1">
    <location>
        <begin position="18"/>
        <end position="206"/>
    </location>
</feature>
<name>A0A7M7IQM6_NASVI</name>
<dbReference type="EnsemblMetazoa" id="XM_016982902">
    <property type="protein sequence ID" value="XP_016838391"/>
    <property type="gene ID" value="LOC100117585"/>
</dbReference>
<evidence type="ECO:0000256" key="1">
    <source>
        <dbReference type="SAM" id="SignalP"/>
    </source>
</evidence>
<keyword evidence="3" id="KW-1185">Reference proteome</keyword>
<keyword evidence="1" id="KW-0732">Signal</keyword>
<protein>
    <submittedName>
        <fullName evidence="2">Uncharacterized protein</fullName>
    </submittedName>
</protein>
<dbReference type="PANTHER" id="PTHR11362">
    <property type="entry name" value="PHOSPHATIDYLETHANOLAMINE-BINDING PROTEIN"/>
    <property type="match status" value="1"/>
</dbReference>
<gene>
    <name evidence="2" type="primary">100117585</name>
</gene>
<dbReference type="InterPro" id="IPR036610">
    <property type="entry name" value="PEBP-like_sf"/>
</dbReference>
<accession>A0A7M7IQM6</accession>
<evidence type="ECO:0000313" key="2">
    <source>
        <dbReference type="EnsemblMetazoa" id="XP_016838391"/>
    </source>
</evidence>
<dbReference type="EnsemblMetazoa" id="XM_031924633">
    <property type="protein sequence ID" value="XP_031780493"/>
    <property type="gene ID" value="LOC100117585"/>
</dbReference>
<dbReference type="Gene3D" id="3.90.280.10">
    <property type="entry name" value="PEBP-like"/>
    <property type="match status" value="1"/>
</dbReference>
<dbReference type="SUPFAM" id="SSF49777">
    <property type="entry name" value="PEBP-like"/>
    <property type="match status" value="1"/>
</dbReference>
<dbReference type="Pfam" id="PF01161">
    <property type="entry name" value="PBP"/>
    <property type="match status" value="1"/>
</dbReference>
<dbReference type="InterPro" id="IPR008914">
    <property type="entry name" value="PEBP"/>
</dbReference>
<dbReference type="SMR" id="A0A7M7IQM6"/>
<dbReference type="InterPro" id="IPR035810">
    <property type="entry name" value="PEBP_euk"/>
</dbReference>
<reference evidence="2" key="1">
    <citation type="submission" date="2021-01" db="UniProtKB">
        <authorList>
            <consortium name="EnsemblMetazoa"/>
        </authorList>
    </citation>
    <scope>IDENTIFICATION</scope>
</reference>
<proteinExistence type="predicted"/>
<dbReference type="OrthoDB" id="2506647at2759"/>
<dbReference type="CDD" id="cd00866">
    <property type="entry name" value="PEBP_euk"/>
    <property type="match status" value="1"/>
</dbReference>
<feature type="signal peptide" evidence="1">
    <location>
        <begin position="1"/>
        <end position="17"/>
    </location>
</feature>
<dbReference type="OMA" id="EMLHWLV"/>
<sequence length="206" mass="22941">MRLLVASLLLITAYAFAADIPTEFATAGIVPDVLPKAPNELLTVTFKDSNDKDKDVQFGDELTPTLVKDPPAMSWFSEDSAYYTVAMVDPDAPSRDDPNLREMLHWLVCNIPGGDLSKGDVIVEYVGSAPGKDTDLHRYVLLAYKQPEKLTIEEAHISNHEHTGRPAFSIKNFADKYKMGDPLAGNMYRAQYDEYSDVIRKQLGET</sequence>
<organism evidence="2 3">
    <name type="scientific">Nasonia vitripennis</name>
    <name type="common">Parasitic wasp</name>
    <dbReference type="NCBI Taxonomy" id="7425"/>
    <lineage>
        <taxon>Eukaryota</taxon>
        <taxon>Metazoa</taxon>
        <taxon>Ecdysozoa</taxon>
        <taxon>Arthropoda</taxon>
        <taxon>Hexapoda</taxon>
        <taxon>Insecta</taxon>
        <taxon>Pterygota</taxon>
        <taxon>Neoptera</taxon>
        <taxon>Endopterygota</taxon>
        <taxon>Hymenoptera</taxon>
        <taxon>Apocrita</taxon>
        <taxon>Proctotrupomorpha</taxon>
        <taxon>Chalcidoidea</taxon>
        <taxon>Pteromalidae</taxon>
        <taxon>Pteromalinae</taxon>
        <taxon>Nasonia</taxon>
    </lineage>
</organism>
<dbReference type="AlphaFoldDB" id="A0A7M7IQM6"/>
<dbReference type="PANTHER" id="PTHR11362:SF82">
    <property type="entry name" value="PHOSPHATIDYLETHANOLAMINE-BINDING PROTEIN 4"/>
    <property type="match status" value="1"/>
</dbReference>
<dbReference type="KEGG" id="nvi:100117585"/>